<dbReference type="Proteomes" id="UP001652700">
    <property type="component" value="Unplaced"/>
</dbReference>
<dbReference type="PANTHER" id="PTHR10513">
    <property type="entry name" value="DEOXYNUCLEOSIDE KINASE"/>
    <property type="match status" value="1"/>
</dbReference>
<dbReference type="GO" id="GO:0005739">
    <property type="term" value="C:mitochondrion"/>
    <property type="evidence" value="ECO:0007669"/>
    <property type="project" value="TreeGrafter"/>
</dbReference>
<evidence type="ECO:0000313" key="4">
    <source>
        <dbReference type="RefSeq" id="XP_028130503.1"/>
    </source>
</evidence>
<feature type="domain" description="Deoxynucleoside kinase" evidence="1">
    <location>
        <begin position="78"/>
        <end position="275"/>
    </location>
</feature>
<proteinExistence type="predicted"/>
<dbReference type="InterPro" id="IPR027417">
    <property type="entry name" value="P-loop_NTPase"/>
</dbReference>
<reference evidence="4" key="1">
    <citation type="submission" date="2025-04" db="UniProtKB">
        <authorList>
            <consortium name="RefSeq"/>
        </authorList>
    </citation>
    <scope>IDENTIFICATION</scope>
    <source>
        <tissue evidence="4">Whole insect</tissue>
    </source>
</reference>
<sequence>MVRKVHYFKKLPLLLKRLTAGCSLNLSKMEGVITTISGQKRPAASIDASPNKKTTFVGISPMRELTNVKTPVDRPFRVSVEGNIGAGKSTLIKYFQNMPGIETYLEPLEWWRNVDGHNLLDLMYSDVHEWLRVFQTYVQLTRLKIQTSKPSSSSTTVQMFERSIQNNRYCFLEQAYRSGYIHGADYAVIDQWYRWIRANEDIALDLIVYLRSSPETVYERVKARKRPEENSLSLEYLKELHDSHERWLMSDDERFNTIPVLVLDADKTLDEIIEQYKQNENKILGYEKRKRQKVEAEEKAKVKKTLFG</sequence>
<protein>
    <submittedName>
        <fullName evidence="4">Thymidine kinase 2, mitochondrial-like</fullName>
    </submittedName>
</protein>
<dbReference type="KEGG" id="dvv:114326361"/>
<name>A0A6P7FA76_DIAVI</name>
<reference evidence="2" key="2">
    <citation type="submission" date="2025-05" db="UniProtKB">
        <authorList>
            <consortium name="EnsemblMetazoa"/>
        </authorList>
    </citation>
    <scope>IDENTIFICATION</scope>
</reference>
<accession>A0A6P7FA76</accession>
<dbReference type="AlphaFoldDB" id="A0A6P7FA76"/>
<dbReference type="FunFam" id="3.40.50.300:FF:001571">
    <property type="entry name" value="Deoxynucleoside kinase"/>
    <property type="match status" value="1"/>
</dbReference>
<dbReference type="Gene3D" id="3.40.50.300">
    <property type="entry name" value="P-loop containing nucleotide triphosphate hydrolases"/>
    <property type="match status" value="1"/>
</dbReference>
<gene>
    <name evidence="4" type="primary">LOC114326361</name>
</gene>
<evidence type="ECO:0000313" key="3">
    <source>
        <dbReference type="Proteomes" id="UP001652700"/>
    </source>
</evidence>
<evidence type="ECO:0000313" key="2">
    <source>
        <dbReference type="EnsemblMetazoa" id="XP_028130503.1"/>
    </source>
</evidence>
<dbReference type="EnsemblMetazoa" id="XM_028274702.2">
    <property type="protein sequence ID" value="XP_028130503.1"/>
    <property type="gene ID" value="LOC114326361"/>
</dbReference>
<dbReference type="OrthoDB" id="567086at2759"/>
<keyword evidence="3" id="KW-1185">Reference proteome</keyword>
<dbReference type="InParanoid" id="A0A6P7FA76"/>
<organism evidence="4">
    <name type="scientific">Diabrotica virgifera virgifera</name>
    <name type="common">western corn rootworm</name>
    <dbReference type="NCBI Taxonomy" id="50390"/>
    <lineage>
        <taxon>Eukaryota</taxon>
        <taxon>Metazoa</taxon>
        <taxon>Ecdysozoa</taxon>
        <taxon>Arthropoda</taxon>
        <taxon>Hexapoda</taxon>
        <taxon>Insecta</taxon>
        <taxon>Pterygota</taxon>
        <taxon>Neoptera</taxon>
        <taxon>Endopterygota</taxon>
        <taxon>Coleoptera</taxon>
        <taxon>Polyphaga</taxon>
        <taxon>Cucujiformia</taxon>
        <taxon>Chrysomeloidea</taxon>
        <taxon>Chrysomelidae</taxon>
        <taxon>Galerucinae</taxon>
        <taxon>Diabroticina</taxon>
        <taxon>Diabroticites</taxon>
        <taxon>Diabrotica</taxon>
    </lineage>
</organism>
<dbReference type="GeneID" id="114326361"/>
<dbReference type="GO" id="GO:0019136">
    <property type="term" value="F:deoxynucleoside kinase activity"/>
    <property type="evidence" value="ECO:0007669"/>
    <property type="project" value="TreeGrafter"/>
</dbReference>
<dbReference type="SUPFAM" id="SSF52540">
    <property type="entry name" value="P-loop containing nucleoside triphosphate hydrolases"/>
    <property type="match status" value="1"/>
</dbReference>
<dbReference type="RefSeq" id="XP_028130503.1">
    <property type="nucleotide sequence ID" value="XM_028274702.1"/>
</dbReference>
<dbReference type="PANTHER" id="PTHR10513:SF38">
    <property type="entry name" value="DEOXYNUCLEOSIDE KINASE-LIKE PROTEIN"/>
    <property type="match status" value="1"/>
</dbReference>
<dbReference type="CDD" id="cd01673">
    <property type="entry name" value="dNK"/>
    <property type="match status" value="1"/>
</dbReference>
<evidence type="ECO:0000259" key="1">
    <source>
        <dbReference type="Pfam" id="PF01712"/>
    </source>
</evidence>
<dbReference type="Pfam" id="PF01712">
    <property type="entry name" value="dNK"/>
    <property type="match status" value="1"/>
</dbReference>
<dbReference type="InterPro" id="IPR031314">
    <property type="entry name" value="DNK_dom"/>
</dbReference>
<dbReference type="InterPro" id="IPR050566">
    <property type="entry name" value="Deoxyribonucleoside_kinase"/>
</dbReference>